<dbReference type="InterPro" id="IPR002035">
    <property type="entry name" value="VWF_A"/>
</dbReference>
<dbReference type="InterPro" id="IPR051266">
    <property type="entry name" value="CLCR"/>
</dbReference>
<dbReference type="InterPro" id="IPR041176">
    <property type="entry name" value="VWA_3_C"/>
</dbReference>
<comment type="caution">
    <text evidence="3">The sequence shown here is derived from an EMBL/GenBank/DDBJ whole genome shotgun (WGS) entry which is preliminary data.</text>
</comment>
<evidence type="ECO:0000313" key="3">
    <source>
        <dbReference type="EMBL" id="GIJ61772.1"/>
    </source>
</evidence>
<dbReference type="Gene3D" id="1.20.120.1690">
    <property type="match status" value="1"/>
</dbReference>
<dbReference type="PANTHER" id="PTHR10579:SF43">
    <property type="entry name" value="ZINC FINGER (C3HC4-TYPE RING FINGER) FAMILY PROTEIN"/>
    <property type="match status" value="1"/>
</dbReference>
<reference evidence="3" key="1">
    <citation type="submission" date="2021-01" db="EMBL/GenBank/DDBJ databases">
        <title>Whole genome shotgun sequence of Virgisporangium aurantiacum NBRC 16421.</title>
        <authorList>
            <person name="Komaki H."/>
            <person name="Tamura T."/>
        </authorList>
    </citation>
    <scope>NUCLEOTIDE SEQUENCE</scope>
    <source>
        <strain evidence="3">NBRC 16421</strain>
    </source>
</reference>
<dbReference type="EMBL" id="BOPG01000071">
    <property type="protein sequence ID" value="GIJ61772.1"/>
    <property type="molecule type" value="Genomic_DNA"/>
</dbReference>
<dbReference type="RefSeq" id="WP_204006935.1">
    <property type="nucleotide sequence ID" value="NZ_BOPG01000071.1"/>
</dbReference>
<name>A0A8J3ZD47_9ACTN</name>
<evidence type="ECO:0000259" key="2">
    <source>
        <dbReference type="PROSITE" id="PS50234"/>
    </source>
</evidence>
<feature type="domain" description="VWFA" evidence="2">
    <location>
        <begin position="48"/>
        <end position="221"/>
    </location>
</feature>
<sequence length="428" mass="45413">MTQPGFTAEVYQNEYLPEGGRLVDAVVTVTAAGLKDHPGRASASASTAAVIIVDTSGSMAYPPTKLANAKKATLAAIEALHDGVPFAIVSGDSMARMVYPPREGMEPASAHTRSRAETAVRRLSASGGTAMSTWLRLAERLFADQAAEVNHAILLTDGQNGEPASRLTHALGLCEGKFICDSRGVGTDWRATELRQIASALLGSADGLESPEQLPAVFQALTERAMGKEIARVSLRLWTPAGSTVRFVKQVFPHIEDLTGRRSAVSDRIGDYPTGAWGAESRDYHVSIEVEPDTVGEEILAGRVSLVAGDRKLVEKLVLARWTDDTALSTRLSPHVAHYTGQADLAAAIQEGMAARAAGDDEVATAKLGRAVKLAAESGREDTAKLLAKVVDVVDADTGTVRLKRSPDSVDAEIVDVRSTVTRRVRGD</sequence>
<dbReference type="Pfam" id="PF18571">
    <property type="entry name" value="VWA_3_C"/>
    <property type="match status" value="1"/>
</dbReference>
<gene>
    <name evidence="3" type="ORF">Vau01_092880</name>
</gene>
<keyword evidence="4" id="KW-1185">Reference proteome</keyword>
<evidence type="ECO:0000256" key="1">
    <source>
        <dbReference type="SAM" id="MobiDB-lite"/>
    </source>
</evidence>
<dbReference type="SUPFAM" id="SSF53300">
    <property type="entry name" value="vWA-like"/>
    <property type="match status" value="1"/>
</dbReference>
<dbReference type="AlphaFoldDB" id="A0A8J3ZD47"/>
<dbReference type="SMART" id="SM00327">
    <property type="entry name" value="VWA"/>
    <property type="match status" value="1"/>
</dbReference>
<dbReference type="CDD" id="cd00198">
    <property type="entry name" value="vWFA"/>
    <property type="match status" value="1"/>
</dbReference>
<dbReference type="Proteomes" id="UP000612585">
    <property type="component" value="Unassembled WGS sequence"/>
</dbReference>
<evidence type="ECO:0000313" key="4">
    <source>
        <dbReference type="Proteomes" id="UP000612585"/>
    </source>
</evidence>
<protein>
    <submittedName>
        <fullName evidence="3">VWA domain-containing protein</fullName>
    </submittedName>
</protein>
<dbReference type="PANTHER" id="PTHR10579">
    <property type="entry name" value="CALCIUM-ACTIVATED CHLORIDE CHANNEL REGULATOR"/>
    <property type="match status" value="1"/>
</dbReference>
<dbReference type="Pfam" id="PF13768">
    <property type="entry name" value="VWA_3"/>
    <property type="match status" value="1"/>
</dbReference>
<dbReference type="Gene3D" id="2.60.40.3670">
    <property type="match status" value="1"/>
</dbReference>
<dbReference type="InterPro" id="IPR036465">
    <property type="entry name" value="vWFA_dom_sf"/>
</dbReference>
<proteinExistence type="predicted"/>
<accession>A0A8J3ZD47</accession>
<dbReference type="PROSITE" id="PS50234">
    <property type="entry name" value="VWFA"/>
    <property type="match status" value="1"/>
</dbReference>
<dbReference type="Gene3D" id="3.40.50.410">
    <property type="entry name" value="von Willebrand factor, type A domain"/>
    <property type="match status" value="1"/>
</dbReference>
<feature type="region of interest" description="Disordered" evidence="1">
    <location>
        <begin position="104"/>
        <end position="124"/>
    </location>
</feature>
<organism evidence="3 4">
    <name type="scientific">Virgisporangium aurantiacum</name>
    <dbReference type="NCBI Taxonomy" id="175570"/>
    <lineage>
        <taxon>Bacteria</taxon>
        <taxon>Bacillati</taxon>
        <taxon>Actinomycetota</taxon>
        <taxon>Actinomycetes</taxon>
        <taxon>Micromonosporales</taxon>
        <taxon>Micromonosporaceae</taxon>
        <taxon>Virgisporangium</taxon>
    </lineage>
</organism>